<accession>A0ABW4G6Z4</accession>
<name>A0ABW4G6Z4_9ACTN</name>
<keyword evidence="1" id="KW-0805">Transcription regulation</keyword>
<dbReference type="InterPro" id="IPR046335">
    <property type="entry name" value="LacI/GalR-like_sensor"/>
</dbReference>
<reference evidence="6" key="1">
    <citation type="journal article" date="2019" name="Int. J. Syst. Evol. Microbiol.">
        <title>The Global Catalogue of Microorganisms (GCM) 10K type strain sequencing project: providing services to taxonomists for standard genome sequencing and annotation.</title>
        <authorList>
            <consortium name="The Broad Institute Genomics Platform"/>
            <consortium name="The Broad Institute Genome Sequencing Center for Infectious Disease"/>
            <person name="Wu L."/>
            <person name="Ma J."/>
        </authorList>
    </citation>
    <scope>NUCLEOTIDE SEQUENCE [LARGE SCALE GENOMIC DNA]</scope>
    <source>
        <strain evidence="6">CGMCC 1.15399</strain>
    </source>
</reference>
<protein>
    <submittedName>
        <fullName evidence="5">LacI family DNA-binding transcriptional regulator</fullName>
    </submittedName>
</protein>
<gene>
    <name evidence="5" type="ORF">ACFSJ0_15875</name>
</gene>
<dbReference type="PANTHER" id="PTHR30146">
    <property type="entry name" value="LACI-RELATED TRANSCRIPTIONAL REPRESSOR"/>
    <property type="match status" value="1"/>
</dbReference>
<evidence type="ECO:0000256" key="1">
    <source>
        <dbReference type="ARBA" id="ARBA00023015"/>
    </source>
</evidence>
<organism evidence="5 6">
    <name type="scientific">Nonomuraea guangzhouensis</name>
    <dbReference type="NCBI Taxonomy" id="1291555"/>
    <lineage>
        <taxon>Bacteria</taxon>
        <taxon>Bacillati</taxon>
        <taxon>Actinomycetota</taxon>
        <taxon>Actinomycetes</taxon>
        <taxon>Streptosporangiales</taxon>
        <taxon>Streptosporangiaceae</taxon>
        <taxon>Nonomuraea</taxon>
    </lineage>
</organism>
<comment type="caution">
    <text evidence="5">The sequence shown here is derived from an EMBL/GenBank/DDBJ whole genome shotgun (WGS) entry which is preliminary data.</text>
</comment>
<evidence type="ECO:0000256" key="2">
    <source>
        <dbReference type="ARBA" id="ARBA00023125"/>
    </source>
</evidence>
<dbReference type="PANTHER" id="PTHR30146:SF148">
    <property type="entry name" value="HTH-TYPE TRANSCRIPTIONAL REPRESSOR PURR-RELATED"/>
    <property type="match status" value="1"/>
</dbReference>
<evidence type="ECO:0000313" key="5">
    <source>
        <dbReference type="EMBL" id="MFD1538534.1"/>
    </source>
</evidence>
<proteinExistence type="predicted"/>
<keyword evidence="3" id="KW-0804">Transcription</keyword>
<dbReference type="Pfam" id="PF00356">
    <property type="entry name" value="LacI"/>
    <property type="match status" value="1"/>
</dbReference>
<dbReference type="PROSITE" id="PS50932">
    <property type="entry name" value="HTH_LACI_2"/>
    <property type="match status" value="1"/>
</dbReference>
<dbReference type="Proteomes" id="UP001597097">
    <property type="component" value="Unassembled WGS sequence"/>
</dbReference>
<dbReference type="EMBL" id="JBHUCM010000013">
    <property type="protein sequence ID" value="MFD1538534.1"/>
    <property type="molecule type" value="Genomic_DNA"/>
</dbReference>
<evidence type="ECO:0000256" key="3">
    <source>
        <dbReference type="ARBA" id="ARBA00023163"/>
    </source>
</evidence>
<dbReference type="Pfam" id="PF13377">
    <property type="entry name" value="Peripla_BP_3"/>
    <property type="match status" value="1"/>
</dbReference>
<dbReference type="GO" id="GO:0003677">
    <property type="term" value="F:DNA binding"/>
    <property type="evidence" value="ECO:0007669"/>
    <property type="project" value="UniProtKB-KW"/>
</dbReference>
<sequence length="340" mass="36207">MKGKPSQRDIARAAGISQATVSIVLNGRADEYGIATATREKVREAMRQLGYVPDVAGRSLRGGRNGLIGVHTYERVFPVRADDYYHEFLAGIEEKAVEMGQDLVLFASTQREDGTRSIYGSGTNRLRLADGAIILGLERRDEELSRLAAEGFPFVFIGRRDVPGAQVPYVAADYATAIAGVVDELSSYGHARVGYLGGVLRRGPQEERREAFGQFAGRARLRGPEALLAPEAVTGGWLRELLDAGTTALVVESFELAGAVAVAAAEEGVRIPGDLSVACLDLPPVTGPTAGWSHVAVPRREMGARAVELLLGLLDGRIPADRHEVVTCAPLTPGTVGPPS</sequence>
<dbReference type="SMART" id="SM00354">
    <property type="entry name" value="HTH_LACI"/>
    <property type="match status" value="1"/>
</dbReference>
<keyword evidence="6" id="KW-1185">Reference proteome</keyword>
<evidence type="ECO:0000259" key="4">
    <source>
        <dbReference type="PROSITE" id="PS50932"/>
    </source>
</evidence>
<evidence type="ECO:0000313" key="6">
    <source>
        <dbReference type="Proteomes" id="UP001597097"/>
    </source>
</evidence>
<dbReference type="RefSeq" id="WP_219527318.1">
    <property type="nucleotide sequence ID" value="NZ_JAHKRM010000002.1"/>
</dbReference>
<dbReference type="CDD" id="cd06267">
    <property type="entry name" value="PBP1_LacI_sugar_binding-like"/>
    <property type="match status" value="1"/>
</dbReference>
<keyword evidence="2 5" id="KW-0238">DNA-binding</keyword>
<dbReference type="CDD" id="cd01392">
    <property type="entry name" value="HTH_LacI"/>
    <property type="match status" value="1"/>
</dbReference>
<dbReference type="InterPro" id="IPR000843">
    <property type="entry name" value="HTH_LacI"/>
</dbReference>
<feature type="domain" description="HTH lacI-type" evidence="4">
    <location>
        <begin position="5"/>
        <end position="62"/>
    </location>
</feature>